<dbReference type="GO" id="GO:0005737">
    <property type="term" value="C:cytoplasm"/>
    <property type="evidence" value="ECO:0007669"/>
    <property type="project" value="TreeGrafter"/>
</dbReference>
<keyword evidence="6 10" id="KW-0521">NADP</keyword>
<evidence type="ECO:0000256" key="10">
    <source>
        <dbReference type="RuleBase" id="RU362068"/>
    </source>
</evidence>
<dbReference type="AlphaFoldDB" id="A0A2G6JNB4"/>
<dbReference type="InterPro" id="IPR036291">
    <property type="entry name" value="NAD(P)-bd_dom_sf"/>
</dbReference>
<feature type="domain" description="Ketopantoate reductase N-terminal" evidence="11">
    <location>
        <begin position="6"/>
        <end position="149"/>
    </location>
</feature>
<name>A0A2G6JNB4_NEPCE</name>
<evidence type="ECO:0000256" key="8">
    <source>
        <dbReference type="ARBA" id="ARBA00032024"/>
    </source>
</evidence>
<sequence length="304" mass="33550">MTSKWFILGAGAIGNLWGCNLSYMNHPVTLILKNTDKLKQYQQAGKALTLNKKRYLVDAELADNNTLIEQLLITTKSTDTVEAVTSIKDRIAEHAKIIVLQNGMGTQQWVSDTFPAADVNWASTTDGAWLASPFTVVHAGKGVTRIGSITRSVHHADKDSWTDKLGCGFLAVEADEDIRATLWRKLAINCCINPLTATYHCKNGALIQHPEYLAEMSLIATEVTAVAASLGMSLFESPLIEQACQVAELTASNYSSMLQDVKHKRKTEIDYITGYLCTLAKKQGIAVPTNEKYLRKIKKIEDFI</sequence>
<dbReference type="Gene3D" id="1.10.1040.10">
    <property type="entry name" value="N-(1-d-carboxylethyl)-l-norvaline Dehydrogenase, domain 2"/>
    <property type="match status" value="1"/>
</dbReference>
<evidence type="ECO:0000256" key="4">
    <source>
        <dbReference type="ARBA" id="ARBA00019465"/>
    </source>
</evidence>
<dbReference type="EC" id="1.1.1.169" evidence="3 10"/>
<dbReference type="GO" id="GO:0015940">
    <property type="term" value="P:pantothenate biosynthetic process"/>
    <property type="evidence" value="ECO:0007669"/>
    <property type="project" value="UniProtKB-UniPathway"/>
</dbReference>
<comment type="catalytic activity">
    <reaction evidence="9 10">
        <text>(R)-pantoate + NADP(+) = 2-dehydropantoate + NADPH + H(+)</text>
        <dbReference type="Rhea" id="RHEA:16233"/>
        <dbReference type="ChEBI" id="CHEBI:11561"/>
        <dbReference type="ChEBI" id="CHEBI:15378"/>
        <dbReference type="ChEBI" id="CHEBI:15980"/>
        <dbReference type="ChEBI" id="CHEBI:57783"/>
        <dbReference type="ChEBI" id="CHEBI:58349"/>
        <dbReference type="EC" id="1.1.1.169"/>
    </reaction>
</comment>
<dbReference type="PANTHER" id="PTHR43765:SF2">
    <property type="entry name" value="2-DEHYDROPANTOATE 2-REDUCTASE"/>
    <property type="match status" value="1"/>
</dbReference>
<comment type="similarity">
    <text evidence="2 10">Belongs to the ketopantoate reductase family.</text>
</comment>
<evidence type="ECO:0000259" key="11">
    <source>
        <dbReference type="Pfam" id="PF02558"/>
    </source>
</evidence>
<evidence type="ECO:0000256" key="5">
    <source>
        <dbReference type="ARBA" id="ARBA00022655"/>
    </source>
</evidence>
<gene>
    <name evidence="13" type="ORF">CSA60_03840</name>
</gene>
<evidence type="ECO:0000256" key="6">
    <source>
        <dbReference type="ARBA" id="ARBA00022857"/>
    </source>
</evidence>
<dbReference type="InterPro" id="IPR013332">
    <property type="entry name" value="KPR_N"/>
</dbReference>
<protein>
    <recommendedName>
        <fullName evidence="4 10">2-dehydropantoate 2-reductase</fullName>
        <ecNumber evidence="3 10">1.1.1.169</ecNumber>
    </recommendedName>
    <alternativeName>
        <fullName evidence="8 10">Ketopantoate reductase</fullName>
    </alternativeName>
</protein>
<keyword evidence="5 10" id="KW-0566">Pantothenate biosynthesis</keyword>
<comment type="caution">
    <text evidence="13">The sequence shown here is derived from an EMBL/GenBank/DDBJ whole genome shotgun (WGS) entry which is preliminary data.</text>
</comment>
<dbReference type="InterPro" id="IPR050838">
    <property type="entry name" value="Ketopantoate_reductase"/>
</dbReference>
<dbReference type="InterPro" id="IPR013328">
    <property type="entry name" value="6PGD_dom2"/>
</dbReference>
<evidence type="ECO:0000256" key="3">
    <source>
        <dbReference type="ARBA" id="ARBA00013014"/>
    </source>
</evidence>
<dbReference type="InterPro" id="IPR003710">
    <property type="entry name" value="ApbA"/>
</dbReference>
<dbReference type="Gene3D" id="3.40.50.720">
    <property type="entry name" value="NAD(P)-binding Rossmann-like Domain"/>
    <property type="match status" value="1"/>
</dbReference>
<dbReference type="FunFam" id="1.10.1040.10:FF:000017">
    <property type="entry name" value="2-dehydropantoate 2-reductase"/>
    <property type="match status" value="1"/>
</dbReference>
<evidence type="ECO:0000256" key="9">
    <source>
        <dbReference type="ARBA" id="ARBA00048793"/>
    </source>
</evidence>
<evidence type="ECO:0000256" key="2">
    <source>
        <dbReference type="ARBA" id="ARBA00007870"/>
    </source>
</evidence>
<dbReference type="GO" id="GO:0050661">
    <property type="term" value="F:NADP binding"/>
    <property type="evidence" value="ECO:0007669"/>
    <property type="project" value="TreeGrafter"/>
</dbReference>
<keyword evidence="7 10" id="KW-0560">Oxidoreductase</keyword>
<dbReference type="SUPFAM" id="SSF51735">
    <property type="entry name" value="NAD(P)-binding Rossmann-fold domains"/>
    <property type="match status" value="1"/>
</dbReference>
<dbReference type="PANTHER" id="PTHR43765">
    <property type="entry name" value="2-DEHYDROPANTOATE 2-REDUCTASE-RELATED"/>
    <property type="match status" value="1"/>
</dbReference>
<dbReference type="NCBIfam" id="TIGR00745">
    <property type="entry name" value="apbA_panE"/>
    <property type="match status" value="1"/>
</dbReference>
<proteinExistence type="inferred from homology"/>
<evidence type="ECO:0000313" key="14">
    <source>
        <dbReference type="Proteomes" id="UP000243469"/>
    </source>
</evidence>
<evidence type="ECO:0000259" key="12">
    <source>
        <dbReference type="Pfam" id="PF08546"/>
    </source>
</evidence>
<dbReference type="InterPro" id="IPR008927">
    <property type="entry name" value="6-PGluconate_DH-like_C_sf"/>
</dbReference>
<evidence type="ECO:0000256" key="1">
    <source>
        <dbReference type="ARBA" id="ARBA00004994"/>
    </source>
</evidence>
<dbReference type="InterPro" id="IPR013752">
    <property type="entry name" value="KPA_reductase"/>
</dbReference>
<dbReference type="SUPFAM" id="SSF48179">
    <property type="entry name" value="6-phosphogluconate dehydrogenase C-terminal domain-like"/>
    <property type="match status" value="1"/>
</dbReference>
<evidence type="ECO:0000256" key="7">
    <source>
        <dbReference type="ARBA" id="ARBA00023002"/>
    </source>
</evidence>
<organism evidence="13 14">
    <name type="scientific">Neptuniibacter caesariensis</name>
    <dbReference type="NCBI Taxonomy" id="207954"/>
    <lineage>
        <taxon>Bacteria</taxon>
        <taxon>Pseudomonadati</taxon>
        <taxon>Pseudomonadota</taxon>
        <taxon>Gammaproteobacteria</taxon>
        <taxon>Oceanospirillales</taxon>
        <taxon>Oceanospirillaceae</taxon>
        <taxon>Neptuniibacter</taxon>
    </lineage>
</organism>
<evidence type="ECO:0000313" key="13">
    <source>
        <dbReference type="EMBL" id="PIE24019.1"/>
    </source>
</evidence>
<comment type="pathway">
    <text evidence="1 10">Cofactor biosynthesis; (R)-pantothenate biosynthesis; (R)-pantoate from 3-methyl-2-oxobutanoate: step 2/2.</text>
</comment>
<dbReference type="GO" id="GO:0008677">
    <property type="term" value="F:2-dehydropantoate 2-reductase activity"/>
    <property type="evidence" value="ECO:0007669"/>
    <property type="project" value="UniProtKB-EC"/>
</dbReference>
<dbReference type="EMBL" id="PDSH01000018">
    <property type="protein sequence ID" value="PIE24019.1"/>
    <property type="molecule type" value="Genomic_DNA"/>
</dbReference>
<reference evidence="13 14" key="1">
    <citation type="submission" date="2017-10" db="EMBL/GenBank/DDBJ databases">
        <title>Novel microbial diversity and functional potential in the marine mammal oral microbiome.</title>
        <authorList>
            <person name="Dudek N.K."/>
            <person name="Sun C.L."/>
            <person name="Burstein D."/>
            <person name="Kantor R.S."/>
            <person name="Aliaga Goltsman D.S."/>
            <person name="Bik E.M."/>
            <person name="Thomas B.C."/>
            <person name="Banfield J.F."/>
            <person name="Relman D.A."/>
        </authorList>
    </citation>
    <scope>NUCLEOTIDE SEQUENCE [LARGE SCALE GENOMIC DNA]</scope>
    <source>
        <strain evidence="13">DOLJORAL78_47_21</strain>
    </source>
</reference>
<dbReference type="Proteomes" id="UP000243469">
    <property type="component" value="Unassembled WGS sequence"/>
</dbReference>
<comment type="function">
    <text evidence="10">Catalyzes the NADPH-dependent reduction of ketopantoate into pantoic acid.</text>
</comment>
<feature type="domain" description="Ketopantoate reductase C-terminal" evidence="12">
    <location>
        <begin position="177"/>
        <end position="300"/>
    </location>
</feature>
<accession>A0A2G6JNB4</accession>
<dbReference type="Pfam" id="PF08546">
    <property type="entry name" value="ApbA_C"/>
    <property type="match status" value="1"/>
</dbReference>
<dbReference type="UniPathway" id="UPA00028">
    <property type="reaction ID" value="UER00004"/>
</dbReference>
<dbReference type="Pfam" id="PF02558">
    <property type="entry name" value="ApbA"/>
    <property type="match status" value="1"/>
</dbReference>